<organism evidence="1 2">
    <name type="scientific">Parvimonas micra</name>
    <dbReference type="NCBI Taxonomy" id="33033"/>
    <lineage>
        <taxon>Bacteria</taxon>
        <taxon>Bacillati</taxon>
        <taxon>Bacillota</taxon>
        <taxon>Tissierellia</taxon>
        <taxon>Tissierellales</taxon>
        <taxon>Peptoniphilaceae</taxon>
        <taxon>Parvimonas</taxon>
    </lineage>
</organism>
<sequence>MITKENNKNSFSQDLNSILELSKGDSIAEPATDLFIDFYKQVQGCRAFFVFYINRFTKEVSISFNIRSERGKSFYHKGDPISWIPVYHGYLFNFMNQKSLKKILELDNENPVTPKDLITKKENFNKFLKKKIQNYVIKLHKKFFEAQSTNYWNYFKELDFIGVFMPLDYCGLLQQYRNFWSKTDLFLRSNVSDRPIFSIVDEHLKIKPPFDKFSKELEDLAWLLVEREEAYFEIYGRLDKFLFVNFKQKQFDLSKKIIKSYIESLESELYYEMKTFRLDSIYDLITDYLSESEKEELRTLIETEIISFLKKNKYRVSDYYRVLPKQIHKKFREDDYLTEFIDSPLNMINSTIVNPETMVISPLSSSGVLLKEQSPYYFSEIIKNIKFFKVKTTKIVKDEIELQLRNYNLRFSESEQEFLEFILKLPTIEE</sequence>
<evidence type="ECO:0000313" key="2">
    <source>
        <dbReference type="Proteomes" id="UP000758611"/>
    </source>
</evidence>
<evidence type="ECO:0000313" key="1">
    <source>
        <dbReference type="EMBL" id="MBF1306281.1"/>
    </source>
</evidence>
<dbReference type="Proteomes" id="UP000758611">
    <property type="component" value="Unassembled WGS sequence"/>
</dbReference>
<gene>
    <name evidence="1" type="ORF">HXM94_00640</name>
</gene>
<dbReference type="EMBL" id="JABZRE010000001">
    <property type="protein sequence ID" value="MBF1306281.1"/>
    <property type="molecule type" value="Genomic_DNA"/>
</dbReference>
<dbReference type="AlphaFoldDB" id="A0A930DYN6"/>
<reference evidence="1" key="1">
    <citation type="submission" date="2020-04" db="EMBL/GenBank/DDBJ databases">
        <title>Deep metagenomics examines the oral microbiome during advanced dental caries in children, revealing novel taxa and co-occurrences with host molecules.</title>
        <authorList>
            <person name="Baker J.L."/>
            <person name="Morton J.T."/>
            <person name="Dinis M."/>
            <person name="Alvarez R."/>
            <person name="Tran N.C."/>
            <person name="Knight R."/>
            <person name="Edlund A."/>
        </authorList>
    </citation>
    <scope>NUCLEOTIDE SEQUENCE</scope>
    <source>
        <strain evidence="1">JCVI_23_bin.11</strain>
    </source>
</reference>
<name>A0A930DYN6_9FIRM</name>
<accession>A0A930DYN6</accession>
<dbReference type="RefSeq" id="WP_278476743.1">
    <property type="nucleotide sequence ID" value="NZ_JABZRE010000001.1"/>
</dbReference>
<protein>
    <submittedName>
        <fullName evidence="1">Uncharacterized protein</fullName>
    </submittedName>
</protein>
<comment type="caution">
    <text evidence="1">The sequence shown here is derived from an EMBL/GenBank/DDBJ whole genome shotgun (WGS) entry which is preliminary data.</text>
</comment>
<proteinExistence type="predicted"/>